<reference evidence="12 13" key="1">
    <citation type="submission" date="2021-03" db="EMBL/GenBank/DDBJ databases">
        <title>Enterococcal diversity collection.</title>
        <authorList>
            <person name="Gilmore M.S."/>
            <person name="Schwartzman J."/>
            <person name="Van Tyne D."/>
            <person name="Martin M."/>
            <person name="Earl A.M."/>
            <person name="Manson A.L."/>
            <person name="Straub T."/>
            <person name="Salamzade R."/>
            <person name="Saavedra J."/>
            <person name="Lebreton F."/>
            <person name="Prichula J."/>
            <person name="Schaufler K."/>
            <person name="Gaca A."/>
            <person name="Sgardioli B."/>
            <person name="Wagenaar J."/>
            <person name="Strong T."/>
        </authorList>
    </citation>
    <scope>NUCLEOTIDE SEQUENCE [LARGE SCALE GENOMIC DNA]</scope>
    <source>
        <strain evidence="12 13">DIV0080</strain>
    </source>
</reference>
<dbReference type="PROSITE" id="PS51671">
    <property type="entry name" value="ACT"/>
    <property type="match status" value="1"/>
</dbReference>
<evidence type="ECO:0000313" key="13">
    <source>
        <dbReference type="Proteomes" id="UP000664857"/>
    </source>
</evidence>
<dbReference type="RefSeq" id="WP_206966112.1">
    <property type="nucleotide sequence ID" value="NZ_JAFLVX010000018.1"/>
</dbReference>
<accession>A0ABS3HST0</accession>
<evidence type="ECO:0000256" key="8">
    <source>
        <dbReference type="ARBA" id="ARBA00047848"/>
    </source>
</evidence>
<dbReference type="EC" id="4.2.1.51" evidence="2 9"/>
<dbReference type="InterPro" id="IPR045865">
    <property type="entry name" value="ACT-like_dom_sf"/>
</dbReference>
<evidence type="ECO:0000256" key="1">
    <source>
        <dbReference type="ARBA" id="ARBA00004741"/>
    </source>
</evidence>
<dbReference type="PANTHER" id="PTHR21022:SF19">
    <property type="entry name" value="PREPHENATE DEHYDRATASE-RELATED"/>
    <property type="match status" value="1"/>
</dbReference>
<gene>
    <name evidence="9 12" type="primary">pheA</name>
    <name evidence="12" type="ORF">DOK76_06815</name>
</gene>
<dbReference type="PANTHER" id="PTHR21022">
    <property type="entry name" value="PREPHENATE DEHYDRATASE P PROTEIN"/>
    <property type="match status" value="1"/>
</dbReference>
<feature type="domain" description="ACT" evidence="11">
    <location>
        <begin position="199"/>
        <end position="275"/>
    </location>
</feature>
<evidence type="ECO:0000256" key="7">
    <source>
        <dbReference type="ARBA" id="ARBA00023239"/>
    </source>
</evidence>
<keyword evidence="6 9" id="KW-0584">Phenylalanine biosynthesis</keyword>
<name>A0ABS3HST0_9ENTE</name>
<dbReference type="CDD" id="cd13633">
    <property type="entry name" value="PBP2_Sa-PDT_like"/>
    <property type="match status" value="1"/>
</dbReference>
<comment type="caution">
    <text evidence="12">The sequence shown here is derived from an EMBL/GenBank/DDBJ whole genome shotgun (WGS) entry which is preliminary data.</text>
</comment>
<keyword evidence="4 9" id="KW-0028">Amino-acid biosynthesis</keyword>
<comment type="pathway">
    <text evidence="1 9">Amino-acid biosynthesis; L-phenylalanine biosynthesis; phenylpyruvate from prephenate: step 1/1.</text>
</comment>
<dbReference type="Gene3D" id="3.30.70.260">
    <property type="match status" value="1"/>
</dbReference>
<sequence>MKIGYLGPEGSFTHTATTCFFSNHLVVPFPSIVSTLKELEEGDLDYVVVPIENSIEGTVNQTLDYLYHQLSIPVQGEIILPIKQHLMVNRKQVTSLERLEVIKSHPQALAQSQTFLANHFKNVPQVMTESTTTAAQWIASHPEERAACVGPKEAAGMYDLVIVHDNIQDIVTNETRFWIVGKNTLRENNWQKSGDRKTIGVSFPENKPGNLHKILSVFSWRGIDLTKIESRPLRTKLGDYYFLIDMKQEQKELNQGALEEIRALGGEIKLLGDYSFFRKTL</sequence>
<evidence type="ECO:0000256" key="6">
    <source>
        <dbReference type="ARBA" id="ARBA00023222"/>
    </source>
</evidence>
<keyword evidence="13" id="KW-1185">Reference proteome</keyword>
<proteinExistence type="predicted"/>
<evidence type="ECO:0000313" key="12">
    <source>
        <dbReference type="EMBL" id="MBO0476775.1"/>
    </source>
</evidence>
<dbReference type="InterPro" id="IPR008242">
    <property type="entry name" value="Chor_mutase/pphenate_deHydtase"/>
</dbReference>
<evidence type="ECO:0000259" key="11">
    <source>
        <dbReference type="PROSITE" id="PS51671"/>
    </source>
</evidence>
<dbReference type="Pfam" id="PF00800">
    <property type="entry name" value="PDT"/>
    <property type="match status" value="1"/>
</dbReference>
<evidence type="ECO:0000259" key="10">
    <source>
        <dbReference type="PROSITE" id="PS51171"/>
    </source>
</evidence>
<keyword evidence="7 9" id="KW-0456">Lyase</keyword>
<dbReference type="PROSITE" id="PS00857">
    <property type="entry name" value="PREPHENATE_DEHYDR_1"/>
    <property type="match status" value="1"/>
</dbReference>
<evidence type="ECO:0000256" key="5">
    <source>
        <dbReference type="ARBA" id="ARBA00023141"/>
    </source>
</evidence>
<dbReference type="InterPro" id="IPR001086">
    <property type="entry name" value="Preph_deHydtase"/>
</dbReference>
<dbReference type="PROSITE" id="PS00858">
    <property type="entry name" value="PREPHENATE_DEHYDR_2"/>
    <property type="match status" value="1"/>
</dbReference>
<dbReference type="EMBL" id="JAFLVX010000018">
    <property type="protein sequence ID" value="MBO0476775.1"/>
    <property type="molecule type" value="Genomic_DNA"/>
</dbReference>
<dbReference type="PIRSF" id="PIRSF001500">
    <property type="entry name" value="Chor_mut_pdt_Ppr"/>
    <property type="match status" value="1"/>
</dbReference>
<dbReference type="Gene3D" id="3.40.190.10">
    <property type="entry name" value="Periplasmic binding protein-like II"/>
    <property type="match status" value="2"/>
</dbReference>
<dbReference type="SUPFAM" id="SSF53850">
    <property type="entry name" value="Periplasmic binding protein-like II"/>
    <property type="match status" value="1"/>
</dbReference>
<dbReference type="PROSITE" id="PS51171">
    <property type="entry name" value="PREPHENATE_DEHYDR_3"/>
    <property type="match status" value="1"/>
</dbReference>
<comment type="catalytic activity">
    <reaction evidence="8 9">
        <text>prephenate + H(+) = 3-phenylpyruvate + CO2 + H2O</text>
        <dbReference type="Rhea" id="RHEA:21648"/>
        <dbReference type="ChEBI" id="CHEBI:15377"/>
        <dbReference type="ChEBI" id="CHEBI:15378"/>
        <dbReference type="ChEBI" id="CHEBI:16526"/>
        <dbReference type="ChEBI" id="CHEBI:18005"/>
        <dbReference type="ChEBI" id="CHEBI:29934"/>
        <dbReference type="EC" id="4.2.1.51"/>
    </reaction>
</comment>
<keyword evidence="5 9" id="KW-0057">Aromatic amino acid biosynthesis</keyword>
<evidence type="ECO:0000256" key="3">
    <source>
        <dbReference type="ARBA" id="ARBA00021872"/>
    </source>
</evidence>
<dbReference type="NCBIfam" id="NF008865">
    <property type="entry name" value="PRK11898.1"/>
    <property type="match status" value="1"/>
</dbReference>
<dbReference type="InterPro" id="IPR018528">
    <property type="entry name" value="Preph_deHydtase_CS"/>
</dbReference>
<dbReference type="SUPFAM" id="SSF55021">
    <property type="entry name" value="ACT-like"/>
    <property type="match status" value="1"/>
</dbReference>
<organism evidence="12 13">
    <name type="scientific">Candidatus Vagococcus giribetii</name>
    <dbReference type="NCBI Taxonomy" id="2230876"/>
    <lineage>
        <taxon>Bacteria</taxon>
        <taxon>Bacillati</taxon>
        <taxon>Bacillota</taxon>
        <taxon>Bacilli</taxon>
        <taxon>Lactobacillales</taxon>
        <taxon>Enterococcaceae</taxon>
        <taxon>Vagococcus</taxon>
    </lineage>
</organism>
<evidence type="ECO:0000256" key="4">
    <source>
        <dbReference type="ARBA" id="ARBA00022605"/>
    </source>
</evidence>
<evidence type="ECO:0000256" key="2">
    <source>
        <dbReference type="ARBA" id="ARBA00013147"/>
    </source>
</evidence>
<feature type="domain" description="Prephenate dehydratase" evidence="10">
    <location>
        <begin position="2"/>
        <end position="182"/>
    </location>
</feature>
<protein>
    <recommendedName>
        <fullName evidence="3 9">Prephenate dehydratase</fullName>
        <shortName evidence="9">PDT</shortName>
        <ecNumber evidence="2 9">4.2.1.51</ecNumber>
    </recommendedName>
</protein>
<dbReference type="CDD" id="cd04905">
    <property type="entry name" value="ACT_CM-PDT"/>
    <property type="match status" value="1"/>
</dbReference>
<dbReference type="GO" id="GO:0004664">
    <property type="term" value="F:prephenate dehydratase activity"/>
    <property type="evidence" value="ECO:0007669"/>
    <property type="project" value="UniProtKB-EC"/>
</dbReference>
<dbReference type="Proteomes" id="UP000664857">
    <property type="component" value="Unassembled WGS sequence"/>
</dbReference>
<dbReference type="InterPro" id="IPR002912">
    <property type="entry name" value="ACT_dom"/>
</dbReference>
<evidence type="ECO:0000256" key="9">
    <source>
        <dbReference type="RuleBase" id="RU361254"/>
    </source>
</evidence>